<evidence type="ECO:0000313" key="8">
    <source>
        <dbReference type="Proteomes" id="UP000226192"/>
    </source>
</evidence>
<feature type="compositionally biased region" description="Acidic residues" evidence="5">
    <location>
        <begin position="880"/>
        <end position="897"/>
    </location>
</feature>
<dbReference type="Gene3D" id="3.30.60.90">
    <property type="match status" value="4"/>
</dbReference>
<organism evidence="7 8">
    <name type="scientific">Ophiocordyceps australis</name>
    <dbReference type="NCBI Taxonomy" id="1399860"/>
    <lineage>
        <taxon>Eukaryota</taxon>
        <taxon>Fungi</taxon>
        <taxon>Dikarya</taxon>
        <taxon>Ascomycota</taxon>
        <taxon>Pezizomycotina</taxon>
        <taxon>Sordariomycetes</taxon>
        <taxon>Hypocreomycetidae</taxon>
        <taxon>Hypocreales</taxon>
        <taxon>Ophiocordycipitaceae</taxon>
        <taxon>Ophiocordyceps</taxon>
    </lineage>
</organism>
<sequence>MASLPTSGLDAPINLKVIYDGATRRAKMPLREMAPKLLEEQVRAFLHISDDTKIMIERYSDSASAYVMLDSSNLSVYKQLFRAAKAKSKLKLRVSALRSEAPASGARFAAPVKPSPKQVPLEPLPKPEIPPMVEKPLPSQAQNVASESTEKDRSASEKAPPATVSAPTVAAASEISLPFRCSGPSTVSSPSRIPTAHPSFQTFAKENQNLMMYFDRLGNAPGPDIKPTQPPVAPNQPEIKIQGPGNVEQFNKSTKPAMGCGFAVCCNGCQRNISDVHFHCSTCDDGDFDLCPACLDKGATCYVADHWLIRRIIHGGQIVHSTSMILPSKPKLKASVPSPNADTNTKPLEQTLKATPQEIKAAAQVISAKLRSPLFDATASNTNSQPRSTPQNPASWERSSVRNCQRTCNCCVKVLPEKQFLHCNSCKDYDLCLLCFVNGDHGHHPNHEFVPVSSSITMSETVKPKMAPGRGQVHHAICDGCDEYIIGVRHKCLDCPDWDYCVKCIVNAIATHPGHRFAPIYEPLEQSKMCQMDLPVHYGICCDGPLCSSNQACPSYITGTRYKCAVCHDLDYCAACEASPLNDHNNTHPLIKFKTPVRHVNVTTTGERPDGKRMPVMGDRSPSPPPKILEVPRSPPVNNSINVAQTVMDVKPTESLPAIEGSEKLNVAPLVPKSEIKTALITRGPLVEPDLEADFIRDSVRDGTIMPPNQDFEQTWVLRNSGEFEWPAGCRVRFVGGDYMGLVDSARPASMSELALASESSVCQTTIQPGEEYSFTCRLRTPARSGKIVSYWRLTTESGLKFGHRLWCEVIVHVAASAPAKPLDALSATDEAADKECQKTTVGTMIFPKLDGGSETLSSQEKGADDADGTSSNTCTPGEAEFDDCSQDDEWDESEEFLTDEEYDILDASDEEFLEEHQKQTGKQ</sequence>
<dbReference type="OrthoDB" id="661148at2759"/>
<dbReference type="GO" id="GO:0008270">
    <property type="term" value="F:zinc ion binding"/>
    <property type="evidence" value="ECO:0007669"/>
    <property type="project" value="UniProtKB-KW"/>
</dbReference>
<comment type="caution">
    <text evidence="7">The sequence shown here is derived from an EMBL/GenBank/DDBJ whole genome shotgun (WGS) entry which is preliminary data.</text>
</comment>
<dbReference type="AlphaFoldDB" id="A0A2C5YD61"/>
<dbReference type="InterPro" id="IPR013783">
    <property type="entry name" value="Ig-like_fold"/>
</dbReference>
<reference evidence="7 8" key="1">
    <citation type="submission" date="2017-06" db="EMBL/GenBank/DDBJ databases">
        <title>Ant-infecting Ophiocordyceps genomes reveal a high diversity of potential behavioral manipulation genes and a possible major role for enterotoxins.</title>
        <authorList>
            <person name="De Bekker C."/>
            <person name="Evans H.C."/>
            <person name="Brachmann A."/>
            <person name="Hughes D.P."/>
        </authorList>
    </citation>
    <scope>NUCLEOTIDE SEQUENCE [LARGE SCALE GENOMIC DNA]</scope>
    <source>
        <strain evidence="7 8">Map64</strain>
    </source>
</reference>
<feature type="compositionally biased region" description="Polar residues" evidence="5">
    <location>
        <begin position="378"/>
        <end position="396"/>
    </location>
</feature>
<dbReference type="InterPro" id="IPR043145">
    <property type="entry name" value="Znf_ZZ_sf"/>
</dbReference>
<dbReference type="SMART" id="SM00291">
    <property type="entry name" value="ZnF_ZZ"/>
    <property type="match status" value="4"/>
</dbReference>
<evidence type="ECO:0000259" key="6">
    <source>
        <dbReference type="PROSITE" id="PS50135"/>
    </source>
</evidence>
<protein>
    <recommendedName>
        <fullName evidence="6">ZZ-type domain-containing protein</fullName>
    </recommendedName>
</protein>
<evidence type="ECO:0000256" key="5">
    <source>
        <dbReference type="SAM" id="MobiDB-lite"/>
    </source>
</evidence>
<dbReference type="STRING" id="1399860.A0A2C5YD61"/>
<dbReference type="InterPro" id="IPR000433">
    <property type="entry name" value="Znf_ZZ"/>
</dbReference>
<feature type="region of interest" description="Disordered" evidence="5">
    <location>
        <begin position="846"/>
        <end position="897"/>
    </location>
</feature>
<name>A0A2C5YD61_9HYPO</name>
<evidence type="ECO:0000313" key="7">
    <source>
        <dbReference type="EMBL" id="PHH65553.1"/>
    </source>
</evidence>
<dbReference type="PROSITE" id="PS50135">
    <property type="entry name" value="ZF_ZZ_2"/>
    <property type="match status" value="2"/>
</dbReference>
<evidence type="ECO:0000256" key="4">
    <source>
        <dbReference type="PROSITE-ProRule" id="PRU00228"/>
    </source>
</evidence>
<dbReference type="EMBL" id="NJET01000016">
    <property type="protein sequence ID" value="PHH65553.1"/>
    <property type="molecule type" value="Genomic_DNA"/>
</dbReference>
<keyword evidence="3" id="KW-0862">Zinc</keyword>
<proteinExistence type="predicted"/>
<evidence type="ECO:0000256" key="2">
    <source>
        <dbReference type="ARBA" id="ARBA00022771"/>
    </source>
</evidence>
<dbReference type="CDD" id="cd02340">
    <property type="entry name" value="ZZ_NBR1_like"/>
    <property type="match status" value="2"/>
</dbReference>
<gene>
    <name evidence="7" type="ORF">CDD81_1988</name>
</gene>
<feature type="region of interest" description="Disordered" evidence="5">
    <location>
        <begin position="105"/>
        <end position="167"/>
    </location>
</feature>
<dbReference type="Gene3D" id="2.60.40.10">
    <property type="entry name" value="Immunoglobulins"/>
    <property type="match status" value="1"/>
</dbReference>
<feature type="region of interest" description="Disordered" evidence="5">
    <location>
        <begin position="602"/>
        <end position="636"/>
    </location>
</feature>
<feature type="domain" description="ZZ-type" evidence="6">
    <location>
        <begin position="403"/>
        <end position="457"/>
    </location>
</feature>
<accession>A0A2C5YD61</accession>
<dbReference type="CDD" id="cd14947">
    <property type="entry name" value="NBR1_like"/>
    <property type="match status" value="1"/>
</dbReference>
<dbReference type="Proteomes" id="UP000226192">
    <property type="component" value="Unassembled WGS sequence"/>
</dbReference>
<feature type="domain" description="ZZ-type" evidence="6">
    <location>
        <begin position="542"/>
        <end position="598"/>
    </location>
</feature>
<dbReference type="PANTHER" id="PTHR20930">
    <property type="entry name" value="OVARIAN CARCINOMA ANTIGEN CA125-RELATED"/>
    <property type="match status" value="1"/>
</dbReference>
<dbReference type="Pfam" id="PF16158">
    <property type="entry name" value="N_BRCA1_IG"/>
    <property type="match status" value="1"/>
</dbReference>
<evidence type="ECO:0000256" key="3">
    <source>
        <dbReference type="ARBA" id="ARBA00022833"/>
    </source>
</evidence>
<keyword evidence="8" id="KW-1185">Reference proteome</keyword>
<dbReference type="PANTHER" id="PTHR20930:SF0">
    <property type="entry name" value="PROTEIN ILRUN"/>
    <property type="match status" value="1"/>
</dbReference>
<dbReference type="Pfam" id="PF00569">
    <property type="entry name" value="ZZ"/>
    <property type="match status" value="1"/>
</dbReference>
<keyword evidence="2 4" id="KW-0863">Zinc-finger</keyword>
<keyword evidence="1" id="KW-0479">Metal-binding</keyword>
<dbReference type="SUPFAM" id="SSF57850">
    <property type="entry name" value="RING/U-box"/>
    <property type="match status" value="4"/>
</dbReference>
<dbReference type="CDD" id="cd02249">
    <property type="entry name" value="ZZ"/>
    <property type="match status" value="1"/>
</dbReference>
<dbReference type="InterPro" id="IPR032350">
    <property type="entry name" value="Nbr1_FW"/>
</dbReference>
<evidence type="ECO:0000256" key="1">
    <source>
        <dbReference type="ARBA" id="ARBA00022723"/>
    </source>
</evidence>
<feature type="region of interest" description="Disordered" evidence="5">
    <location>
        <begin position="377"/>
        <end position="396"/>
    </location>
</feature>